<evidence type="ECO:0000313" key="5">
    <source>
        <dbReference type="Proteomes" id="UP000634529"/>
    </source>
</evidence>
<dbReference type="PANTHER" id="PTHR21054:SF2">
    <property type="entry name" value="MIP04191P"/>
    <property type="match status" value="1"/>
</dbReference>
<keyword evidence="5" id="KW-1185">Reference proteome</keyword>
<dbReference type="RefSeq" id="WP_192023470.1">
    <property type="nucleotide sequence ID" value="NZ_JACYTN010000001.1"/>
</dbReference>
<dbReference type="Proteomes" id="UP000634529">
    <property type="component" value="Unassembled WGS sequence"/>
</dbReference>
<accession>A0ABR9ASL1</accession>
<reference evidence="4 5" key="1">
    <citation type="submission" date="2020-09" db="EMBL/GenBank/DDBJ databases">
        <title>Paenibacillus sp. CAU 1523 isolated from sand of Haeundae Beach.</title>
        <authorList>
            <person name="Kim W."/>
        </authorList>
    </citation>
    <scope>NUCLEOTIDE SEQUENCE [LARGE SCALE GENOMIC DNA]</scope>
    <source>
        <strain evidence="4 5">CAU 1523</strain>
    </source>
</reference>
<dbReference type="Gene3D" id="2.60.120.260">
    <property type="entry name" value="Galactose-binding domain-like"/>
    <property type="match status" value="1"/>
</dbReference>
<evidence type="ECO:0000259" key="2">
    <source>
        <dbReference type="PROSITE" id="PS50022"/>
    </source>
</evidence>
<evidence type="ECO:0000313" key="4">
    <source>
        <dbReference type="EMBL" id="MBD8497007.1"/>
    </source>
</evidence>
<dbReference type="Gene3D" id="3.40.390.10">
    <property type="entry name" value="Collagenase (Catalytic Domain)"/>
    <property type="match status" value="1"/>
</dbReference>
<evidence type="ECO:0000259" key="3">
    <source>
        <dbReference type="PROSITE" id="PS51820"/>
    </source>
</evidence>
<organism evidence="4 5">
    <name type="scientific">Paenibacillus arenosi</name>
    <dbReference type="NCBI Taxonomy" id="2774142"/>
    <lineage>
        <taxon>Bacteria</taxon>
        <taxon>Bacillati</taxon>
        <taxon>Bacillota</taxon>
        <taxon>Bacilli</taxon>
        <taxon>Bacillales</taxon>
        <taxon>Paenibacillaceae</taxon>
        <taxon>Paenibacillus</taxon>
    </lineage>
</organism>
<dbReference type="PROSITE" id="PS50022">
    <property type="entry name" value="FA58C_3"/>
    <property type="match status" value="1"/>
</dbReference>
<dbReference type="Pfam" id="PF12044">
    <property type="entry name" value="Metallopep"/>
    <property type="match status" value="1"/>
</dbReference>
<dbReference type="InterPro" id="IPR013783">
    <property type="entry name" value="Ig-like_fold"/>
</dbReference>
<dbReference type="SUPFAM" id="SSF81296">
    <property type="entry name" value="E set domains"/>
    <property type="match status" value="1"/>
</dbReference>
<dbReference type="PROSITE" id="PS51820">
    <property type="entry name" value="PA14"/>
    <property type="match status" value="1"/>
</dbReference>
<dbReference type="InterPro" id="IPR014756">
    <property type="entry name" value="Ig_E-set"/>
</dbReference>
<dbReference type="Gene3D" id="3.90.182.10">
    <property type="entry name" value="Toxin - Anthrax Protective Antigen,domain 1"/>
    <property type="match status" value="1"/>
</dbReference>
<dbReference type="PANTHER" id="PTHR21054">
    <property type="entry name" value="ZINC METALLOPROTEINASE-RELATED"/>
    <property type="match status" value="1"/>
</dbReference>
<dbReference type="SMART" id="SM00758">
    <property type="entry name" value="PA14"/>
    <property type="match status" value="1"/>
</dbReference>
<feature type="chain" id="PRO_5047130954" evidence="1">
    <location>
        <begin position="27"/>
        <end position="760"/>
    </location>
</feature>
<feature type="signal peptide" evidence="1">
    <location>
        <begin position="1"/>
        <end position="26"/>
    </location>
</feature>
<feature type="domain" description="PA14" evidence="3">
    <location>
        <begin position="132"/>
        <end position="269"/>
    </location>
</feature>
<name>A0ABR9ASL1_9BACL</name>
<dbReference type="InterPro" id="IPR008979">
    <property type="entry name" value="Galactose-bd-like_sf"/>
</dbReference>
<dbReference type="InterPro" id="IPR011658">
    <property type="entry name" value="PA14_dom"/>
</dbReference>
<keyword evidence="1" id="KW-0732">Signal</keyword>
<sequence>MKTTKWTTASIVIVLLLTLMPLTATSAANGVPGTPTLAHDNWDGDGNYSITMNMHWGHNGTALEWYENDVLIDTQTLIDNSPNHQTATKIFSGKANGSYKYTAKLNNNHGQASSQSITVAVTNSSTAPAPIGNGSGLTGYYYNNIDFSNLKFKRFDSSINFDWGANSPSPLIDVDTFSVRWTGEVQAQFSETYTFTTASNDGVRLWVNNQLLIDQWNDHDTTEHSGTIALSAGQKYAIKLEYYERSANAVAKLFWSSPSTPKSIIPHTQLYPAAAPDIEVTNFADNETIDYPLPLLQGLVSDTNATSITVTNTSSNRNTKVMQGQVHQGKFKVFVDLVPGENNLIIQNGTKQTAIKLSYVPQTNNAVVRIFWYVPSDGNTHYQTKLANDPQNYAAKLSTYMKVIQSFTAESMNNNGYGRKTFNVELNNTTGKVNVHVLKSNHPTSYYYNTTYKKDDLYHEVASLIPQQHPQSGTKNLAFIGFTKYDATANYMYAHTALGGGNYGVFGGSTAWLFPNDETEIQSKFADLSAVDPAFVGEPANTVQKAISIGYGAALHELGHAFSLPHEGGPNSIMWRGYDWLHRFFVLKDGDGYIFKDNELPEWDPISAITLSNSAFFKASQQPRGIAVGGTVTVSNTNSPVGESKENAFDHNEASKWLVFDSTASIQYQFQGSNAHAVQSYAITSAEDVPERDPRNWTLSGSNDGTTWTALDTRSNEVFTSRLQTKTYNINNTTAYRYYKFSLVNNSGGILQLAEIRLYE</sequence>
<feature type="domain" description="F5/8 type C" evidence="2">
    <location>
        <begin position="619"/>
        <end position="760"/>
    </location>
</feature>
<comment type="caution">
    <text evidence="4">The sequence shown here is derived from an EMBL/GenBank/DDBJ whole genome shotgun (WGS) entry which is preliminary data.</text>
</comment>
<dbReference type="InterPro" id="IPR000421">
    <property type="entry name" value="FA58C"/>
</dbReference>
<gene>
    <name evidence="4" type="ORF">IFO66_01710</name>
</gene>
<dbReference type="InterPro" id="IPR053002">
    <property type="entry name" value="Metalloproteinase_M10B"/>
</dbReference>
<evidence type="ECO:0000256" key="1">
    <source>
        <dbReference type="SAM" id="SignalP"/>
    </source>
</evidence>
<dbReference type="Pfam" id="PF07691">
    <property type="entry name" value="PA14"/>
    <property type="match status" value="1"/>
</dbReference>
<protein>
    <submittedName>
        <fullName evidence="4">Uncharacterized protein</fullName>
    </submittedName>
</protein>
<dbReference type="InterPro" id="IPR021917">
    <property type="entry name" value="Unchr_Zn-peptidase-like"/>
</dbReference>
<dbReference type="SUPFAM" id="SSF55486">
    <property type="entry name" value="Metalloproteases ('zincins'), catalytic domain"/>
    <property type="match status" value="1"/>
</dbReference>
<dbReference type="PRINTS" id="PR01391">
    <property type="entry name" value="BINARYTOXINB"/>
</dbReference>
<dbReference type="SUPFAM" id="SSF49785">
    <property type="entry name" value="Galactose-binding domain-like"/>
    <property type="match status" value="1"/>
</dbReference>
<dbReference type="Gene3D" id="2.60.40.10">
    <property type="entry name" value="Immunoglobulins"/>
    <property type="match status" value="1"/>
</dbReference>
<proteinExistence type="predicted"/>
<dbReference type="InterPro" id="IPR024079">
    <property type="entry name" value="MetalloPept_cat_dom_sf"/>
</dbReference>
<dbReference type="SUPFAM" id="SSF56988">
    <property type="entry name" value="Anthrax protective antigen"/>
    <property type="match status" value="1"/>
</dbReference>
<dbReference type="InterPro" id="IPR003896">
    <property type="entry name" value="Bacterial_exotoxin_B"/>
</dbReference>
<dbReference type="InterPro" id="IPR037524">
    <property type="entry name" value="PA14/GLEYA"/>
</dbReference>
<dbReference type="EMBL" id="JACYTN010000001">
    <property type="protein sequence ID" value="MBD8497007.1"/>
    <property type="molecule type" value="Genomic_DNA"/>
</dbReference>